<dbReference type="GO" id="GO:0008250">
    <property type="term" value="C:oligosaccharyltransferase complex"/>
    <property type="evidence" value="ECO:0007669"/>
    <property type="project" value="TreeGrafter"/>
</dbReference>
<feature type="signal peptide" evidence="10">
    <location>
        <begin position="1"/>
        <end position="18"/>
    </location>
</feature>
<dbReference type="STRING" id="933084.A0A067QDY5"/>
<feature type="chain" id="PRO_5001648047" description="Oligosaccharyl transferase subunit OST3/OST6 family" evidence="10">
    <location>
        <begin position="19"/>
        <end position="312"/>
    </location>
</feature>
<dbReference type="PANTHER" id="PTHR12692">
    <property type="entry name" value="DOLICHYL-DIPHOSPHOOLIGOSACCHARIDE--PROTEIN GLYCOSYLTRANSFERASE-RELATED"/>
    <property type="match status" value="1"/>
</dbReference>
<reference evidence="12" key="1">
    <citation type="journal article" date="2014" name="Proc. Natl. Acad. Sci. U.S.A.">
        <title>Extensive sampling of basidiomycete genomes demonstrates inadequacy of the white-rot/brown-rot paradigm for wood decay fungi.</title>
        <authorList>
            <person name="Riley R."/>
            <person name="Salamov A.A."/>
            <person name="Brown D.W."/>
            <person name="Nagy L.G."/>
            <person name="Floudas D."/>
            <person name="Held B.W."/>
            <person name="Levasseur A."/>
            <person name="Lombard V."/>
            <person name="Morin E."/>
            <person name="Otillar R."/>
            <person name="Lindquist E.A."/>
            <person name="Sun H."/>
            <person name="LaButti K.M."/>
            <person name="Schmutz J."/>
            <person name="Jabbour D."/>
            <person name="Luo H."/>
            <person name="Baker S.E."/>
            <person name="Pisabarro A.G."/>
            <person name="Walton J.D."/>
            <person name="Blanchette R.A."/>
            <person name="Henrissat B."/>
            <person name="Martin F."/>
            <person name="Cullen D."/>
            <person name="Hibbett D.S."/>
            <person name="Grigoriev I.V."/>
        </authorList>
    </citation>
    <scope>NUCLEOTIDE SEQUENCE [LARGE SCALE GENOMIC DNA]</scope>
    <source>
        <strain evidence="12">MUCL 33604</strain>
    </source>
</reference>
<organism evidence="11 12">
    <name type="scientific">Jaapia argillacea MUCL 33604</name>
    <dbReference type="NCBI Taxonomy" id="933084"/>
    <lineage>
        <taxon>Eukaryota</taxon>
        <taxon>Fungi</taxon>
        <taxon>Dikarya</taxon>
        <taxon>Basidiomycota</taxon>
        <taxon>Agaricomycotina</taxon>
        <taxon>Agaricomycetes</taxon>
        <taxon>Agaricomycetidae</taxon>
        <taxon>Jaapiales</taxon>
        <taxon>Jaapiaceae</taxon>
        <taxon>Jaapia</taxon>
    </lineage>
</organism>
<dbReference type="GO" id="GO:0018279">
    <property type="term" value="P:protein N-linked glycosylation via asparagine"/>
    <property type="evidence" value="ECO:0007669"/>
    <property type="project" value="TreeGrafter"/>
</dbReference>
<keyword evidence="7 9" id="KW-1133">Transmembrane helix</keyword>
<evidence type="ECO:0000313" key="12">
    <source>
        <dbReference type="Proteomes" id="UP000027265"/>
    </source>
</evidence>
<name>A0A067QDY5_9AGAM</name>
<dbReference type="Proteomes" id="UP000027265">
    <property type="component" value="Unassembled WGS sequence"/>
</dbReference>
<dbReference type="OrthoDB" id="67566at2759"/>
<evidence type="ECO:0000256" key="8">
    <source>
        <dbReference type="ARBA" id="ARBA00023136"/>
    </source>
</evidence>
<comment type="function">
    <text evidence="1">Subunit of the oligosaccharyl transferase (OST) complex that catalyzes the initial transfer of a defined glycan (Glc(3)Man(9)GlcNAc(2) in eukaryotes) from the lipid carrier dolichol-pyrophosphate to an asparagine residue within an Asn-X-Ser/Thr consensus motif in nascent polypeptide chains, the first step in protein N-glycosylation. N-glycosylation occurs cotranslationally and the complex associates with the Sec61 complex at the channel-forming translocon complex that mediates protein translocation across the endoplasmic reticulum (ER). All subunits are required for a maximal enzyme activity.</text>
</comment>
<keyword evidence="12" id="KW-1185">Reference proteome</keyword>
<keyword evidence="6" id="KW-0256">Endoplasmic reticulum</keyword>
<dbReference type="InParanoid" id="A0A067QDY5"/>
<feature type="transmembrane region" description="Helical" evidence="9">
    <location>
        <begin position="281"/>
        <end position="301"/>
    </location>
</feature>
<evidence type="ECO:0000256" key="1">
    <source>
        <dbReference type="ARBA" id="ARBA00002791"/>
    </source>
</evidence>
<protein>
    <recommendedName>
        <fullName evidence="13">Oligosaccharyl transferase subunit OST3/OST6 family</fullName>
    </recommendedName>
</protein>
<feature type="transmembrane region" description="Helical" evidence="9">
    <location>
        <begin position="173"/>
        <end position="194"/>
    </location>
</feature>
<dbReference type="SUPFAM" id="SSF52833">
    <property type="entry name" value="Thioredoxin-like"/>
    <property type="match status" value="1"/>
</dbReference>
<evidence type="ECO:0000256" key="6">
    <source>
        <dbReference type="ARBA" id="ARBA00022824"/>
    </source>
</evidence>
<comment type="subcellular location">
    <subcellularLocation>
        <location evidence="2">Endoplasmic reticulum membrane</location>
        <topology evidence="2">Multi-pass membrane protein</topology>
    </subcellularLocation>
</comment>
<dbReference type="HOGENOM" id="CLU_052855_1_2_1"/>
<gene>
    <name evidence="11" type="ORF">JAAARDRAFT_55541</name>
</gene>
<dbReference type="InterPro" id="IPR036249">
    <property type="entry name" value="Thioredoxin-like_sf"/>
</dbReference>
<dbReference type="InterPro" id="IPR021149">
    <property type="entry name" value="OligosaccharylTrfase_OST3/OST6"/>
</dbReference>
<evidence type="ECO:0000256" key="3">
    <source>
        <dbReference type="ARBA" id="ARBA00009561"/>
    </source>
</evidence>
<sequence>MFLRLFALLLIPVYLVAAKVSSQDQLVALAAANNGVIRLDSQTFDLLTSPKRTWSASIHFTAMDKRRRCAPCKEFDPSWNAVAKAWSTLPPAERNDHFFGTLDFDEASTVFQQLQLQSAPVVYVYPATEGPRASGKTTPSKYDFSHGFEAAPLASELSRHTPVPIPYKAPIDWARWGTVATISLSLALTLRFIAPILKSRWTWAILTVVTSTVMTSGYMFTRIRGMPYSANGQWIAPGFQTQYGQEVQVVSMIYGLLGLSFVMLITVAPKQKSPQRQRTQIYLWTIVSLVVFAILVSLFRVKNRGYPFRFLL</sequence>
<dbReference type="FunCoup" id="A0A067QDY5">
    <property type="interactions" value="226"/>
</dbReference>
<dbReference type="Gene3D" id="3.40.30.10">
    <property type="entry name" value="Glutaredoxin"/>
    <property type="match status" value="1"/>
</dbReference>
<evidence type="ECO:0000256" key="7">
    <source>
        <dbReference type="ARBA" id="ARBA00022989"/>
    </source>
</evidence>
<accession>A0A067QDY5</accession>
<keyword evidence="8 9" id="KW-0472">Membrane</keyword>
<evidence type="ECO:0000256" key="9">
    <source>
        <dbReference type="SAM" id="Phobius"/>
    </source>
</evidence>
<feature type="transmembrane region" description="Helical" evidence="9">
    <location>
        <begin position="201"/>
        <end position="220"/>
    </location>
</feature>
<evidence type="ECO:0000256" key="5">
    <source>
        <dbReference type="ARBA" id="ARBA00022729"/>
    </source>
</evidence>
<dbReference type="EMBL" id="KL197713">
    <property type="protein sequence ID" value="KDQ60806.1"/>
    <property type="molecule type" value="Genomic_DNA"/>
</dbReference>
<comment type="similarity">
    <text evidence="3">Belongs to the OST3/OST6 family.</text>
</comment>
<dbReference type="Pfam" id="PF04756">
    <property type="entry name" value="OST3_OST6"/>
    <property type="match status" value="1"/>
</dbReference>
<feature type="transmembrane region" description="Helical" evidence="9">
    <location>
        <begin position="249"/>
        <end position="269"/>
    </location>
</feature>
<dbReference type="PANTHER" id="PTHR12692:SF0">
    <property type="entry name" value="GH11935P"/>
    <property type="match status" value="1"/>
</dbReference>
<evidence type="ECO:0000256" key="10">
    <source>
        <dbReference type="SAM" id="SignalP"/>
    </source>
</evidence>
<evidence type="ECO:0000256" key="2">
    <source>
        <dbReference type="ARBA" id="ARBA00004477"/>
    </source>
</evidence>
<proteinExistence type="inferred from homology"/>
<evidence type="ECO:0000313" key="11">
    <source>
        <dbReference type="EMBL" id="KDQ60806.1"/>
    </source>
</evidence>
<evidence type="ECO:0008006" key="13">
    <source>
        <dbReference type="Google" id="ProtNLM"/>
    </source>
</evidence>
<keyword evidence="5 10" id="KW-0732">Signal</keyword>
<evidence type="ECO:0000256" key="4">
    <source>
        <dbReference type="ARBA" id="ARBA00022692"/>
    </source>
</evidence>
<dbReference type="AlphaFoldDB" id="A0A067QDY5"/>
<keyword evidence="4 9" id="KW-0812">Transmembrane</keyword>